<dbReference type="NCBIfam" id="TIGR03595">
    <property type="entry name" value="Obg_CgtA_exten"/>
    <property type="match status" value="1"/>
</dbReference>
<dbReference type="GO" id="GO:0000287">
    <property type="term" value="F:magnesium ion binding"/>
    <property type="evidence" value="ECO:0007669"/>
    <property type="project" value="InterPro"/>
</dbReference>
<evidence type="ECO:0000259" key="12">
    <source>
        <dbReference type="PROSITE" id="PS51883"/>
    </source>
</evidence>
<feature type="binding site" evidence="9">
    <location>
        <position position="176"/>
    </location>
    <ligand>
        <name>Mg(2+)</name>
        <dbReference type="ChEBI" id="CHEBI:18420"/>
    </ligand>
</feature>
<comment type="subcellular location">
    <subcellularLocation>
        <location evidence="9">Cytoplasm</location>
    </subcellularLocation>
</comment>
<keyword evidence="7 9" id="KW-0460">Magnesium</keyword>
<keyword evidence="8 9" id="KW-0342">GTP-binding</keyword>
<dbReference type="InterPro" id="IPR027417">
    <property type="entry name" value="P-loop_NTPase"/>
</dbReference>
<dbReference type="InterPro" id="IPR005225">
    <property type="entry name" value="Small_GTP-bd"/>
</dbReference>
<dbReference type="PANTHER" id="PTHR11702:SF31">
    <property type="entry name" value="MITOCHONDRIAL RIBOSOME-ASSOCIATED GTPASE 2"/>
    <property type="match status" value="1"/>
</dbReference>
<dbReference type="InterPro" id="IPR006169">
    <property type="entry name" value="GTP1_OBG_dom"/>
</dbReference>
<comment type="cofactor">
    <cofactor evidence="1 9">
        <name>Mg(2+)</name>
        <dbReference type="ChEBI" id="CHEBI:18420"/>
    </cofactor>
</comment>
<comment type="subunit">
    <text evidence="9">Monomer.</text>
</comment>
<evidence type="ECO:0000256" key="4">
    <source>
        <dbReference type="ARBA" id="ARBA00022723"/>
    </source>
</evidence>
<dbReference type="AlphaFoldDB" id="C4XEW9"/>
<feature type="binding site" evidence="9">
    <location>
        <begin position="311"/>
        <end position="313"/>
    </location>
    <ligand>
        <name>GTP</name>
        <dbReference type="ChEBI" id="CHEBI:37565"/>
    </ligand>
</feature>
<dbReference type="InterPro" id="IPR015349">
    <property type="entry name" value="OCT_dom"/>
</dbReference>
<evidence type="ECO:0000256" key="6">
    <source>
        <dbReference type="ARBA" id="ARBA00022801"/>
    </source>
</evidence>
<feature type="domain" description="OCT" evidence="11">
    <location>
        <begin position="346"/>
        <end position="424"/>
    </location>
</feature>
<dbReference type="SUPFAM" id="SSF52540">
    <property type="entry name" value="P-loop containing nucleoside triphosphate hydrolases"/>
    <property type="match status" value="1"/>
</dbReference>
<dbReference type="Gene3D" id="3.30.300.350">
    <property type="entry name" value="GTP-binding protein OBG, C-terminal domain"/>
    <property type="match status" value="1"/>
</dbReference>
<dbReference type="InterPro" id="IPR036346">
    <property type="entry name" value="GTP-bd_prot_GTP1/OBG_C_sf"/>
</dbReference>
<evidence type="ECO:0000256" key="3">
    <source>
        <dbReference type="ARBA" id="ARBA00022490"/>
    </source>
</evidence>
<comment type="similarity">
    <text evidence="2 9">Belongs to the TRAFAC class OBG-HflX-like GTPase superfamily. OBG GTPase family.</text>
</comment>
<feature type="domain" description="OBG-type G" evidence="10">
    <location>
        <begin position="163"/>
        <end position="330"/>
    </location>
</feature>
<dbReference type="InterPro" id="IPR006073">
    <property type="entry name" value="GTP-bd"/>
</dbReference>
<dbReference type="KEGG" id="mfp:MBIO_0426"/>
<dbReference type="InterPro" id="IPR036726">
    <property type="entry name" value="GTP1_OBG_dom_sf"/>
</dbReference>
<keyword evidence="3 9" id="KW-0963">Cytoplasm</keyword>
<dbReference type="GO" id="GO:0003924">
    <property type="term" value="F:GTPase activity"/>
    <property type="evidence" value="ECO:0007669"/>
    <property type="project" value="UniProtKB-UniRule"/>
</dbReference>
<feature type="binding site" evidence="9">
    <location>
        <position position="196"/>
    </location>
    <ligand>
        <name>Mg(2+)</name>
        <dbReference type="ChEBI" id="CHEBI:18420"/>
    </ligand>
</feature>
<gene>
    <name evidence="9" type="primary">obg</name>
    <name evidence="13" type="ordered locus">MBIO_0426</name>
</gene>
<dbReference type="PROSITE" id="PS51710">
    <property type="entry name" value="G_OBG"/>
    <property type="match status" value="1"/>
</dbReference>
<reference evidence="13 14" key="1">
    <citation type="journal article" date="2009" name="Curr. Microbiol.">
        <title>Molecular cloning and expression of a novel cholinephosphotransferase involved in glycoglycerophospholipid biosynthesis of Mycoplasma fermentans.</title>
        <authorList>
            <person name="Ishida N."/>
            <person name="Irikura D."/>
            <person name="Matsuda K."/>
            <person name="Sato S."/>
            <person name="Asano K."/>
        </authorList>
    </citation>
    <scope>NUCLEOTIDE SEQUENCE [LARGE SCALE GENOMIC DNA]</scope>
    <source>
        <strain evidence="14">ATCC 19989 / NBRC 14854 / NCTC 10117 / PG18</strain>
    </source>
</reference>
<dbReference type="InterPro" id="IPR031167">
    <property type="entry name" value="G_OBG"/>
</dbReference>
<dbReference type="NCBIfam" id="TIGR00231">
    <property type="entry name" value="small_GTP"/>
    <property type="match status" value="1"/>
</dbReference>
<dbReference type="PROSITE" id="PS00905">
    <property type="entry name" value="GTP1_OBG"/>
    <property type="match status" value="1"/>
</dbReference>
<dbReference type="SUPFAM" id="SSF102741">
    <property type="entry name" value="Obg GTP-binding protein C-terminal domain"/>
    <property type="match status" value="1"/>
</dbReference>
<evidence type="ECO:0000256" key="2">
    <source>
        <dbReference type="ARBA" id="ARBA00007699"/>
    </source>
</evidence>
<keyword evidence="14" id="KW-1185">Reference proteome</keyword>
<dbReference type="NCBIfam" id="NF008955">
    <property type="entry name" value="PRK12297.1"/>
    <property type="match status" value="1"/>
</dbReference>
<dbReference type="EC" id="3.6.5.-" evidence="9"/>
<dbReference type="Pfam" id="PF01926">
    <property type="entry name" value="MMR_HSR1"/>
    <property type="match status" value="1"/>
</dbReference>
<keyword evidence="4 9" id="KW-0479">Metal-binding</keyword>
<dbReference type="Proteomes" id="UP000006810">
    <property type="component" value="Chromosome"/>
</dbReference>
<proteinExistence type="inferred from homology"/>
<dbReference type="PRINTS" id="PR00326">
    <property type="entry name" value="GTP1OBG"/>
</dbReference>
<dbReference type="Gene3D" id="2.70.210.12">
    <property type="entry name" value="GTP1/OBG domain"/>
    <property type="match status" value="1"/>
</dbReference>
<evidence type="ECO:0000259" key="10">
    <source>
        <dbReference type="PROSITE" id="PS51710"/>
    </source>
</evidence>
<evidence type="ECO:0000313" key="13">
    <source>
        <dbReference type="EMBL" id="BAH69691.1"/>
    </source>
</evidence>
<feature type="binding site" evidence="9">
    <location>
        <begin position="284"/>
        <end position="287"/>
    </location>
    <ligand>
        <name>GTP</name>
        <dbReference type="ChEBI" id="CHEBI:37565"/>
    </ligand>
</feature>
<protein>
    <recommendedName>
        <fullName evidence="9">GTPase Obg</fullName>
        <ecNumber evidence="9">3.6.5.-</ecNumber>
    </recommendedName>
    <alternativeName>
        <fullName evidence="9">GTP-binding protein Obg</fullName>
    </alternativeName>
</protein>
<keyword evidence="5 9" id="KW-0547">Nucleotide-binding</keyword>
<evidence type="ECO:0000256" key="5">
    <source>
        <dbReference type="ARBA" id="ARBA00022741"/>
    </source>
</evidence>
<organism evidence="13 14">
    <name type="scientific">Mycoplasmopsis fermentans (strain ATCC 19989 / NBRC 14854 / NCTC 10117 / PG18)</name>
    <name type="common">Mycoplasma fermentans</name>
    <dbReference type="NCBI Taxonomy" id="496833"/>
    <lineage>
        <taxon>Bacteria</taxon>
        <taxon>Bacillati</taxon>
        <taxon>Mycoplasmatota</taxon>
        <taxon>Mycoplasmoidales</taxon>
        <taxon>Metamycoplasmataceae</taxon>
        <taxon>Mycoplasmopsis</taxon>
    </lineage>
</organism>
<evidence type="ECO:0000256" key="9">
    <source>
        <dbReference type="HAMAP-Rule" id="MF_01454"/>
    </source>
</evidence>
<dbReference type="HOGENOM" id="CLU_011747_2_1_14"/>
<dbReference type="PANTHER" id="PTHR11702">
    <property type="entry name" value="DEVELOPMENTALLY REGULATED GTP-BINDING PROTEIN-RELATED"/>
    <property type="match status" value="1"/>
</dbReference>
<accession>C4XEW9</accession>
<feature type="binding site" evidence="9">
    <location>
        <begin position="215"/>
        <end position="218"/>
    </location>
    <ligand>
        <name>GTP</name>
        <dbReference type="ChEBI" id="CHEBI:37565"/>
    </ligand>
</feature>
<evidence type="ECO:0000256" key="1">
    <source>
        <dbReference type="ARBA" id="ARBA00001946"/>
    </source>
</evidence>
<dbReference type="PATRIC" id="fig|496833.3.peg.852"/>
<dbReference type="InterPro" id="IPR014100">
    <property type="entry name" value="GTP-bd_Obg/CgtA"/>
</dbReference>
<dbReference type="GO" id="GO:0005525">
    <property type="term" value="F:GTP binding"/>
    <property type="evidence" value="ECO:0007669"/>
    <property type="project" value="UniProtKB-UniRule"/>
</dbReference>
<dbReference type="GO" id="GO:0042254">
    <property type="term" value="P:ribosome biogenesis"/>
    <property type="evidence" value="ECO:0007669"/>
    <property type="project" value="UniProtKB-UniRule"/>
</dbReference>
<dbReference type="Pfam" id="PF09269">
    <property type="entry name" value="DUF1967"/>
    <property type="match status" value="1"/>
</dbReference>
<evidence type="ECO:0000313" key="14">
    <source>
        <dbReference type="Proteomes" id="UP000006810"/>
    </source>
</evidence>
<feature type="domain" description="Obg" evidence="12">
    <location>
        <begin position="6"/>
        <end position="162"/>
    </location>
</feature>
<dbReference type="FunFam" id="2.70.210.12:FF:000001">
    <property type="entry name" value="GTPase Obg"/>
    <property type="match status" value="1"/>
</dbReference>
<dbReference type="SUPFAM" id="SSF82051">
    <property type="entry name" value="Obg GTP-binding protein N-terminal domain"/>
    <property type="match status" value="1"/>
</dbReference>
<name>C4XEW9_MYCFP</name>
<dbReference type="NCBIfam" id="NF008956">
    <property type="entry name" value="PRK12299.1"/>
    <property type="match status" value="1"/>
</dbReference>
<dbReference type="eggNOG" id="COG0536">
    <property type="taxonomic scope" value="Bacteria"/>
</dbReference>
<evidence type="ECO:0000256" key="8">
    <source>
        <dbReference type="ARBA" id="ARBA00023134"/>
    </source>
</evidence>
<dbReference type="CDD" id="cd01898">
    <property type="entry name" value="Obg"/>
    <property type="match status" value="1"/>
</dbReference>
<dbReference type="HAMAP" id="MF_01454">
    <property type="entry name" value="GTPase_Obg"/>
    <property type="match status" value="1"/>
</dbReference>
<dbReference type="PROSITE" id="PS51883">
    <property type="entry name" value="OBG"/>
    <property type="match status" value="1"/>
</dbReference>
<sequence>MGGTMARFIDEIKITLQAGKGGDGMISFRREAHVDKGGPDGGDGGRGGNIYFIGDLGKNTLLNLYGNKKITAEDGINGGPKNLYGAAGKDTYVKVPLGTVVYKNNKVVADIIEPNKNYLVAQGGQGGRGNMKFKSPRNTAPRICENGTKGEKFEAHIVLKVMSDVGVVGKPSAGKSTLLSVISNAKAKIAEYEFTTLVPQLGLVRYFDNSFTVADLPGLIKGASLGKGLGFQFLKHIERCRVIAHIIDFGLSEKNPIEDYETINNELASYSMHLENKPQIVVANKSDMPDFKDHLKAFKKKYPKVKVIVISALEQENLDQLKAELWKVIEANKTTPVAEVEEVEMVEIKLEDDFTIANPYRGFFEVSGPKVEKIYEKIPLISYDNLIRFNNMLKKIGVWDDLIKKGIEPGDTVRILDYEFEWDGEF</sequence>
<dbReference type="GO" id="GO:0005737">
    <property type="term" value="C:cytoplasm"/>
    <property type="evidence" value="ECO:0007669"/>
    <property type="project" value="UniProtKB-SubCell"/>
</dbReference>
<dbReference type="Gene3D" id="3.40.50.300">
    <property type="entry name" value="P-loop containing nucleotide triphosphate hydrolases"/>
    <property type="match status" value="1"/>
</dbReference>
<evidence type="ECO:0000259" key="11">
    <source>
        <dbReference type="PROSITE" id="PS51881"/>
    </source>
</evidence>
<feature type="binding site" evidence="9">
    <location>
        <begin position="194"/>
        <end position="198"/>
    </location>
    <ligand>
        <name>GTP</name>
        <dbReference type="ChEBI" id="CHEBI:37565"/>
    </ligand>
</feature>
<dbReference type="InterPro" id="IPR045086">
    <property type="entry name" value="OBG_GTPase"/>
</dbReference>
<evidence type="ECO:0000256" key="7">
    <source>
        <dbReference type="ARBA" id="ARBA00022842"/>
    </source>
</evidence>
<dbReference type="NCBIfam" id="TIGR02729">
    <property type="entry name" value="Obg_CgtA"/>
    <property type="match status" value="1"/>
</dbReference>
<dbReference type="Pfam" id="PF01018">
    <property type="entry name" value="GTP1_OBG"/>
    <property type="match status" value="1"/>
</dbReference>
<dbReference type="PROSITE" id="PS51881">
    <property type="entry name" value="OCT"/>
    <property type="match status" value="1"/>
</dbReference>
<dbReference type="EMBL" id="AP009608">
    <property type="protein sequence ID" value="BAH69691.1"/>
    <property type="molecule type" value="Genomic_DNA"/>
</dbReference>
<feature type="binding site" evidence="9">
    <location>
        <begin position="169"/>
        <end position="176"/>
    </location>
    <ligand>
        <name>GTP</name>
        <dbReference type="ChEBI" id="CHEBI:37565"/>
    </ligand>
</feature>
<comment type="function">
    <text evidence="9">An essential GTPase which binds GTP, GDP and possibly (p)ppGpp with moderate affinity, with high nucleotide exchange rates and a fairly low GTP hydrolysis rate. Plays a role in control of the cell cycle, stress response, ribosome biogenesis and in those bacteria that undergo differentiation, in morphogenesis control.</text>
</comment>
<keyword evidence="6 9" id="KW-0378">Hydrolase</keyword>
<dbReference type="InterPro" id="IPR006074">
    <property type="entry name" value="GTP1-OBG_CS"/>
</dbReference>